<gene>
    <name evidence="2" type="ORF">FALBO_10170</name>
</gene>
<organism evidence="2 3">
    <name type="scientific">Fusarium albosuccineum</name>
    <dbReference type="NCBI Taxonomy" id="1237068"/>
    <lineage>
        <taxon>Eukaryota</taxon>
        <taxon>Fungi</taxon>
        <taxon>Dikarya</taxon>
        <taxon>Ascomycota</taxon>
        <taxon>Pezizomycotina</taxon>
        <taxon>Sordariomycetes</taxon>
        <taxon>Hypocreomycetidae</taxon>
        <taxon>Hypocreales</taxon>
        <taxon>Nectriaceae</taxon>
        <taxon>Fusarium</taxon>
        <taxon>Fusarium decemcellulare species complex</taxon>
    </lineage>
</organism>
<reference evidence="2 3" key="1">
    <citation type="submission" date="2020-01" db="EMBL/GenBank/DDBJ databases">
        <title>Identification and distribution of gene clusters putatively required for synthesis of sphingolipid metabolism inhibitors in phylogenetically diverse species of the filamentous fungus Fusarium.</title>
        <authorList>
            <person name="Kim H.-S."/>
            <person name="Busman M."/>
            <person name="Brown D.W."/>
            <person name="Divon H."/>
            <person name="Uhlig S."/>
            <person name="Proctor R.H."/>
        </authorList>
    </citation>
    <scope>NUCLEOTIDE SEQUENCE [LARGE SCALE GENOMIC DNA]</scope>
    <source>
        <strain evidence="2 3">NRRL 20459</strain>
    </source>
</reference>
<protein>
    <submittedName>
        <fullName evidence="2">Gnat family</fullName>
    </submittedName>
</protein>
<feature type="region of interest" description="Disordered" evidence="1">
    <location>
        <begin position="1"/>
        <end position="52"/>
    </location>
</feature>
<evidence type="ECO:0000256" key="1">
    <source>
        <dbReference type="SAM" id="MobiDB-lite"/>
    </source>
</evidence>
<dbReference type="Gene3D" id="3.40.630.30">
    <property type="match status" value="1"/>
</dbReference>
<dbReference type="Proteomes" id="UP000554235">
    <property type="component" value="Unassembled WGS sequence"/>
</dbReference>
<evidence type="ECO:0000313" key="3">
    <source>
        <dbReference type="Proteomes" id="UP000554235"/>
    </source>
</evidence>
<name>A0A8H4L673_9HYPO</name>
<comment type="caution">
    <text evidence="2">The sequence shown here is derived from an EMBL/GenBank/DDBJ whole genome shotgun (WGS) entry which is preliminary data.</text>
</comment>
<evidence type="ECO:0000313" key="2">
    <source>
        <dbReference type="EMBL" id="KAF4463011.1"/>
    </source>
</evidence>
<dbReference type="InterPro" id="IPR016181">
    <property type="entry name" value="Acyl_CoA_acyltransferase"/>
</dbReference>
<proteinExistence type="predicted"/>
<keyword evidence="3" id="KW-1185">Reference proteome</keyword>
<accession>A0A8H4L673</accession>
<sequence length="379" mass="43129">MISTDAPRTVRHPQPAGAKTWGRMHGLKRPDSRTPLTAPLDGSSKRPSPYWRRHKGQLDCMVRDGVINGRLVRRMDAYKRHDPGDKHDPFHNLVSRFPFWGTVCRFPSWVDSVEGEQTIPARSLRKPTPTTTTRNNNSHTHIRANTMAETLKSLTPLPGPLNARLATKADLEHITGVVWDSYLDDPGCPYKFPGREEYPKDFLKWTKLEYKEYLNQPDKFFTGVVTAPMISDDDKPVEQLISISVWDDAPQTKAIGGDRGIDDRLDANPQHMRAYTDAAERGFRDYFAQYGNNQFNLVWLMTLPSFRRRKAGTMLCNLRDNEAIEKRKVFTVMASPMGKLLYEDIGYECLGSVTAQVEGEKECVQIYILVKCSHLAMTA</sequence>
<dbReference type="AlphaFoldDB" id="A0A8H4L673"/>
<dbReference type="SUPFAM" id="SSF55729">
    <property type="entry name" value="Acyl-CoA N-acyltransferases (Nat)"/>
    <property type="match status" value="1"/>
</dbReference>
<dbReference type="OrthoDB" id="4738875at2759"/>
<dbReference type="EMBL" id="JAADYS010001437">
    <property type="protein sequence ID" value="KAF4463011.1"/>
    <property type="molecule type" value="Genomic_DNA"/>
</dbReference>